<dbReference type="InterPro" id="IPR013560">
    <property type="entry name" value="DUF1722"/>
</dbReference>
<dbReference type="Pfam" id="PF08349">
    <property type="entry name" value="DUF1722"/>
    <property type="match status" value="1"/>
</dbReference>
<feature type="domain" description="DUF1722" evidence="1">
    <location>
        <begin position="108"/>
        <end position="224"/>
    </location>
</feature>
<evidence type="ECO:0000259" key="1">
    <source>
        <dbReference type="Pfam" id="PF08349"/>
    </source>
</evidence>
<dbReference type="EMBL" id="JAGSRH010000008">
    <property type="protein sequence ID" value="MER5076630.1"/>
    <property type="molecule type" value="Genomic_DNA"/>
</dbReference>
<name>A0AAI9I0X2_PROST</name>
<protein>
    <submittedName>
        <fullName evidence="2">YbgA family protein</fullName>
    </submittedName>
</protein>
<dbReference type="Proteomes" id="UP001495779">
    <property type="component" value="Unassembled WGS sequence"/>
</dbReference>
<dbReference type="AlphaFoldDB" id="A0AAI9I0X2"/>
<proteinExistence type="predicted"/>
<dbReference type="EMBL" id="AAZDVE040000023">
    <property type="protein sequence ID" value="EMP9433734.1"/>
    <property type="molecule type" value="Genomic_DNA"/>
</dbReference>
<dbReference type="PANTHER" id="PTHR30087:SF1">
    <property type="entry name" value="HYPOTHETICAL CYTOSOLIC PROTEIN"/>
    <property type="match status" value="1"/>
</dbReference>
<organism evidence="2">
    <name type="scientific">Providencia stuartii</name>
    <dbReference type="NCBI Taxonomy" id="588"/>
    <lineage>
        <taxon>Bacteria</taxon>
        <taxon>Pseudomonadati</taxon>
        <taxon>Pseudomonadota</taxon>
        <taxon>Gammaproteobacteria</taxon>
        <taxon>Enterobacterales</taxon>
        <taxon>Morganellaceae</taxon>
        <taxon>Providencia</taxon>
    </lineage>
</organism>
<gene>
    <name evidence="2" type="ORF">JRA39_002808</name>
    <name evidence="3" type="ORF">KDV35_07075</name>
</gene>
<reference evidence="2" key="2">
    <citation type="submission" date="2024-02" db="EMBL/GenBank/DDBJ databases">
        <authorList>
            <consortium name="Clinical and Environmental Microbiology Branch: Whole genome sequencing antimicrobial resistance pathogens in the healthcare setting"/>
        </authorList>
    </citation>
    <scope>NUCLEOTIDE SEQUENCE</scope>
    <source>
        <strain evidence="2">2020GO-00142</strain>
    </source>
</reference>
<evidence type="ECO:0000313" key="4">
    <source>
        <dbReference type="Proteomes" id="UP001495779"/>
    </source>
</evidence>
<evidence type="ECO:0000313" key="2">
    <source>
        <dbReference type="EMBL" id="EMP9433734.1"/>
    </source>
</evidence>
<evidence type="ECO:0000313" key="3">
    <source>
        <dbReference type="EMBL" id="MER5076630.1"/>
    </source>
</evidence>
<accession>A0AAI9I0X2</accession>
<comment type="caution">
    <text evidence="2">The sequence shown here is derived from an EMBL/GenBank/DDBJ whole genome shotgun (WGS) entry which is preliminary data.</text>
</comment>
<dbReference type="PANTHER" id="PTHR30087">
    <property type="entry name" value="INNER MEMBRANE PROTEIN"/>
    <property type="match status" value="1"/>
</dbReference>
<reference evidence="3 4" key="1">
    <citation type="submission" date="2021-04" db="EMBL/GenBank/DDBJ databases">
        <title>Determining the burden of carbapenem-resistant Enterobacterales from a tertiary public heath setting in Bangladesh: a clinical, epidemiological, and molecular study.</title>
        <authorList>
            <person name="Farzana R."/>
            <person name="Walsh T.R."/>
        </authorList>
    </citation>
    <scope>NUCLEOTIDE SEQUENCE [LARGE SCALE GENOMIC DNA]</scope>
    <source>
        <strain evidence="4">dmpro_s316</strain>
        <strain evidence="3">Dmpro_s316</strain>
    </source>
</reference>
<dbReference type="RefSeq" id="WP_247046793.1">
    <property type="nucleotide sequence ID" value="NZ_CP095443.1"/>
</dbReference>
<sequence>MFDVVLFGDIDYPTEDIIQLTTEHMNLLPVGELLDMPLKYHGVICSEAVRAQLLEHFPENTPILTTVEWQCPEHLDRFLIQLHTGHRLAQLSGHLTHHQVIRFHSRYKYLLMAYSPKGYQTTGKLVASIPKGSELTGFYRQYRTQLLSILATTPTRKRQVNAISHIQGYFKYKATKDEKTRLRWLINDYQEGYLSINNPLSMILQLLTQYPDSYLSEQFYLSPYSGCEKVRALHQF</sequence>